<dbReference type="SUPFAM" id="SSF52374">
    <property type="entry name" value="Nucleotidylyl transferase"/>
    <property type="match status" value="1"/>
</dbReference>
<dbReference type="Gene3D" id="1.20.120.1910">
    <property type="entry name" value="Cysteine-tRNA ligase, C-terminal anti-codon recognition domain"/>
    <property type="match status" value="1"/>
</dbReference>
<keyword evidence="4 12" id="KW-0963">Cytoplasm</keyword>
<accession>K2GAP5</accession>
<keyword evidence="8 12" id="KW-0862">Zinc</keyword>
<comment type="catalytic activity">
    <reaction evidence="12">
        <text>tRNA(Cys) + L-cysteine + ATP = L-cysteinyl-tRNA(Cys) + AMP + diphosphate</text>
        <dbReference type="Rhea" id="RHEA:17773"/>
        <dbReference type="Rhea" id="RHEA-COMP:9661"/>
        <dbReference type="Rhea" id="RHEA-COMP:9679"/>
        <dbReference type="ChEBI" id="CHEBI:30616"/>
        <dbReference type="ChEBI" id="CHEBI:33019"/>
        <dbReference type="ChEBI" id="CHEBI:35235"/>
        <dbReference type="ChEBI" id="CHEBI:78442"/>
        <dbReference type="ChEBI" id="CHEBI:78517"/>
        <dbReference type="ChEBI" id="CHEBI:456215"/>
        <dbReference type="EC" id="6.1.1.16"/>
    </reaction>
</comment>
<dbReference type="AlphaFoldDB" id="K2GAP5"/>
<dbReference type="GO" id="GO:0005524">
    <property type="term" value="F:ATP binding"/>
    <property type="evidence" value="ECO:0007669"/>
    <property type="project" value="UniProtKB-UniRule"/>
</dbReference>
<comment type="subcellular location">
    <subcellularLocation>
        <location evidence="1 12">Cytoplasm</location>
    </subcellularLocation>
</comment>
<dbReference type="HAMAP" id="MF_00041">
    <property type="entry name" value="Cys_tRNA_synth"/>
    <property type="match status" value="1"/>
</dbReference>
<organism evidence="14">
    <name type="scientific">uncultured bacterium</name>
    <name type="common">gcode 4</name>
    <dbReference type="NCBI Taxonomy" id="1234023"/>
    <lineage>
        <taxon>Bacteria</taxon>
        <taxon>environmental samples</taxon>
    </lineage>
</organism>
<evidence type="ECO:0000256" key="12">
    <source>
        <dbReference type="HAMAP-Rule" id="MF_00041"/>
    </source>
</evidence>
<dbReference type="GO" id="GO:0005829">
    <property type="term" value="C:cytosol"/>
    <property type="evidence" value="ECO:0007669"/>
    <property type="project" value="TreeGrafter"/>
</dbReference>
<protein>
    <recommendedName>
        <fullName evidence="12">Cysteine--tRNA ligase</fullName>
        <ecNumber evidence="12">6.1.1.16</ecNumber>
    </recommendedName>
    <alternativeName>
        <fullName evidence="12">Cysteinyl-tRNA synthetase</fullName>
        <shortName evidence="12">CysRS</shortName>
    </alternativeName>
</protein>
<evidence type="ECO:0000259" key="13">
    <source>
        <dbReference type="SMART" id="SM00840"/>
    </source>
</evidence>
<reference evidence="14" key="1">
    <citation type="journal article" date="2012" name="Science">
        <title>Fermentation, hydrogen, and sulfur metabolism in multiple uncultivated bacterial phyla.</title>
        <authorList>
            <person name="Wrighton K.C."/>
            <person name="Thomas B.C."/>
            <person name="Sharon I."/>
            <person name="Miller C.S."/>
            <person name="Castelle C.J."/>
            <person name="VerBerkmoes N.C."/>
            <person name="Wilkins M.J."/>
            <person name="Hettich R.L."/>
            <person name="Lipton M.S."/>
            <person name="Williams K.H."/>
            <person name="Long P.E."/>
            <person name="Banfield J.F."/>
        </authorList>
    </citation>
    <scope>NUCLEOTIDE SEQUENCE [LARGE SCALE GENOMIC DNA]</scope>
</reference>
<feature type="binding site" evidence="12">
    <location>
        <position position="220"/>
    </location>
    <ligand>
        <name>Zn(2+)</name>
        <dbReference type="ChEBI" id="CHEBI:29105"/>
    </ligand>
</feature>
<comment type="similarity">
    <text evidence="2 12">Belongs to the class-I aminoacyl-tRNA synthetase family.</text>
</comment>
<dbReference type="EMBL" id="AMFJ01000518">
    <property type="protein sequence ID" value="EKE27204.1"/>
    <property type="molecule type" value="Genomic_DNA"/>
</dbReference>
<dbReference type="Pfam" id="PF09190">
    <property type="entry name" value="DALR_2"/>
    <property type="match status" value="1"/>
</dbReference>
<dbReference type="InterPro" id="IPR032678">
    <property type="entry name" value="tRNA-synt_1_cat_dom"/>
</dbReference>
<name>K2GAP5_9BACT</name>
<feature type="binding site" evidence="12">
    <location>
        <position position="249"/>
    </location>
    <ligand>
        <name>Zn(2+)</name>
        <dbReference type="ChEBI" id="CHEBI:29105"/>
    </ligand>
</feature>
<dbReference type="Pfam" id="PF01406">
    <property type="entry name" value="tRNA-synt_1e"/>
    <property type="match status" value="1"/>
</dbReference>
<dbReference type="PANTHER" id="PTHR10890:SF3">
    <property type="entry name" value="CYSTEINE--TRNA LIGASE, CYTOPLASMIC"/>
    <property type="match status" value="1"/>
</dbReference>
<feature type="short sequence motif" description="'KMSKS' region" evidence="12">
    <location>
        <begin position="277"/>
        <end position="281"/>
    </location>
</feature>
<dbReference type="SUPFAM" id="SSF47323">
    <property type="entry name" value="Anticodon-binding domain of a subclass of class I aminoacyl-tRNA synthetases"/>
    <property type="match status" value="1"/>
</dbReference>
<dbReference type="InterPro" id="IPR014729">
    <property type="entry name" value="Rossmann-like_a/b/a_fold"/>
</dbReference>
<evidence type="ECO:0000256" key="9">
    <source>
        <dbReference type="ARBA" id="ARBA00022840"/>
    </source>
</evidence>
<dbReference type="PANTHER" id="PTHR10890">
    <property type="entry name" value="CYSTEINYL-TRNA SYNTHETASE"/>
    <property type="match status" value="1"/>
</dbReference>
<evidence type="ECO:0000256" key="5">
    <source>
        <dbReference type="ARBA" id="ARBA00022598"/>
    </source>
</evidence>
<evidence type="ECO:0000313" key="14">
    <source>
        <dbReference type="EMBL" id="EKE27204.1"/>
    </source>
</evidence>
<proteinExistence type="inferred from homology"/>
<comment type="subunit">
    <text evidence="3 12">Monomer.</text>
</comment>
<keyword evidence="9 12" id="KW-0067">ATP-binding</keyword>
<feature type="binding site" evidence="12">
    <location>
        <position position="280"/>
    </location>
    <ligand>
        <name>ATP</name>
        <dbReference type="ChEBI" id="CHEBI:30616"/>
    </ligand>
</feature>
<dbReference type="GO" id="GO:0008270">
    <property type="term" value="F:zinc ion binding"/>
    <property type="evidence" value="ECO:0007669"/>
    <property type="project" value="UniProtKB-UniRule"/>
</dbReference>
<comment type="caution">
    <text evidence="14">The sequence shown here is derived from an EMBL/GenBank/DDBJ whole genome shotgun (WGS) entry which is preliminary data.</text>
</comment>
<evidence type="ECO:0000256" key="11">
    <source>
        <dbReference type="ARBA" id="ARBA00023146"/>
    </source>
</evidence>
<evidence type="ECO:0000256" key="10">
    <source>
        <dbReference type="ARBA" id="ARBA00022917"/>
    </source>
</evidence>
<dbReference type="InterPro" id="IPR024909">
    <property type="entry name" value="Cys-tRNA/MSH_ligase"/>
</dbReference>
<evidence type="ECO:0000256" key="6">
    <source>
        <dbReference type="ARBA" id="ARBA00022723"/>
    </source>
</evidence>
<evidence type="ECO:0000256" key="8">
    <source>
        <dbReference type="ARBA" id="ARBA00022833"/>
    </source>
</evidence>
<dbReference type="GO" id="GO:0006423">
    <property type="term" value="P:cysteinyl-tRNA aminoacylation"/>
    <property type="evidence" value="ECO:0007669"/>
    <property type="project" value="UniProtKB-UniRule"/>
</dbReference>
<gene>
    <name evidence="12" type="primary">cysS</name>
    <name evidence="14" type="ORF">ACD_4C00002G0001</name>
</gene>
<keyword evidence="10 12" id="KW-0648">Protein biosynthesis</keyword>
<feature type="binding site" evidence="12">
    <location>
        <position position="27"/>
    </location>
    <ligand>
        <name>Zn(2+)</name>
        <dbReference type="ChEBI" id="CHEBI:29105"/>
    </ligand>
</feature>
<dbReference type="SMART" id="SM00840">
    <property type="entry name" value="DALR_2"/>
    <property type="match status" value="1"/>
</dbReference>
<evidence type="ECO:0000256" key="4">
    <source>
        <dbReference type="ARBA" id="ARBA00022490"/>
    </source>
</evidence>
<dbReference type="InterPro" id="IPR015273">
    <property type="entry name" value="Cys-tRNA-synt_Ia_DALR"/>
</dbReference>
<keyword evidence="5 12" id="KW-0436">Ligase</keyword>
<feature type="binding site" evidence="12">
    <location>
        <position position="245"/>
    </location>
    <ligand>
        <name>Zn(2+)</name>
        <dbReference type="ChEBI" id="CHEBI:29105"/>
    </ligand>
</feature>
<keyword evidence="11 12" id="KW-0030">Aminoacyl-tRNA synthetase</keyword>
<dbReference type="Gene3D" id="3.40.50.620">
    <property type="entry name" value="HUPs"/>
    <property type="match status" value="1"/>
</dbReference>
<dbReference type="InterPro" id="IPR015803">
    <property type="entry name" value="Cys-tRNA-ligase"/>
</dbReference>
<evidence type="ECO:0000256" key="1">
    <source>
        <dbReference type="ARBA" id="ARBA00004496"/>
    </source>
</evidence>
<dbReference type="PRINTS" id="PR00983">
    <property type="entry name" value="TRNASYNTHCYS"/>
</dbReference>
<keyword evidence="6 12" id="KW-0479">Metal-binding</keyword>
<comment type="caution">
    <text evidence="12">Lacks conserved residue(s) required for the propagation of feature annotation.</text>
</comment>
<dbReference type="InterPro" id="IPR009080">
    <property type="entry name" value="tRNAsynth_Ia_anticodon-bd"/>
</dbReference>
<feature type="domain" description="Cysteinyl-tRNA synthetase class Ia DALR" evidence="13">
    <location>
        <begin position="369"/>
        <end position="433"/>
    </location>
</feature>
<dbReference type="EC" id="6.1.1.16" evidence="12"/>
<dbReference type="GO" id="GO:0004817">
    <property type="term" value="F:cysteine-tRNA ligase activity"/>
    <property type="evidence" value="ECO:0007669"/>
    <property type="project" value="UniProtKB-UniRule"/>
</dbReference>
<comment type="cofactor">
    <cofactor evidence="12">
        <name>Zn(2+)</name>
        <dbReference type="ChEBI" id="CHEBI:29105"/>
    </cofactor>
    <text evidence="12">Binds 1 zinc ion per subunit.</text>
</comment>
<evidence type="ECO:0000256" key="3">
    <source>
        <dbReference type="ARBA" id="ARBA00011245"/>
    </source>
</evidence>
<evidence type="ECO:0000256" key="2">
    <source>
        <dbReference type="ARBA" id="ARBA00005594"/>
    </source>
</evidence>
<keyword evidence="7 12" id="KW-0547">Nucleotide-binding</keyword>
<evidence type="ECO:0000256" key="7">
    <source>
        <dbReference type="ARBA" id="ARBA00022741"/>
    </source>
</evidence>
<sequence>MELTNTLTRKKEVFKPLKEQKVKIYYCWPTPYNYAHIWNLRAYLFSDMVVRTLRFLWYKAETTMNITDIDDKTIRDSQKEWIDLKTFTKRYFDYFLEDLENLWIRKADNIAPISDLIDVMIEIINWLLAKWFAYLAEDWSIYYSIQKFKNYWDLAHLDKEWMKSWVRVNLDEYEKENIWDFALWKAYDPDKDWPNKWEGKFIVNNEEKIISWRPGWHIECSACNLKYFWEQIDIHMGWIDNIFPHHQNEIAQSEAFTWKTFSKYWMHNWHVLVDNKKMAKSANNFYTLKDVVEKLKDEVNVSYIYRGYRFMNYWAKYSESFNFTFDRLKQSIQNIKSFDEVFKRMKNYKSNQGKVSKEISENLWYFIQWYINCLEDDFNTVEAITYVFDFIKFVNSKIDKNEINSNELEAIIWVFRTFNEVLNVFDFDILENDEEIPQNISDLFDYRNKAKLDKDFVMADKIRDQILKLWYKIVDDKNWSRVEKI</sequence>